<evidence type="ECO:0000313" key="1">
    <source>
        <dbReference type="EMBL" id="QHT97770.1"/>
    </source>
</evidence>
<name>A0A6C0IYW1_9ZZZZ</name>
<sequence>MIGIRSGYLSRSFAETRDRSSRDLSLNPPNIGFPLASQNFESNFKEDRCYNCVMNYEDVRTRFATYECLRLSRETRFIPNDAPVLLEVDIGEPIYLPPPWERKRQSLIDRFYAVLSSQAFLEYSNSLLEDRGLERISGPLCLRSFRTLNDEVHLPKELRAPWLSHLDKSYFIILQIGGLIYDLCRLIRPAGESGILGIYSGLKNYFSDTAFITESEWSILLVITRLYYELTALWETRLDNSPTCSLLSRPFR</sequence>
<dbReference type="EMBL" id="MN740283">
    <property type="protein sequence ID" value="QHT97770.1"/>
    <property type="molecule type" value="Genomic_DNA"/>
</dbReference>
<protein>
    <submittedName>
        <fullName evidence="1">Uncharacterized protein</fullName>
    </submittedName>
</protein>
<proteinExistence type="predicted"/>
<reference evidence="1" key="1">
    <citation type="journal article" date="2020" name="Nature">
        <title>Giant virus diversity and host interactions through global metagenomics.</title>
        <authorList>
            <person name="Schulz F."/>
            <person name="Roux S."/>
            <person name="Paez-Espino D."/>
            <person name="Jungbluth S."/>
            <person name="Walsh D.A."/>
            <person name="Denef V.J."/>
            <person name="McMahon K.D."/>
            <person name="Konstantinidis K.T."/>
            <person name="Eloe-Fadrosh E.A."/>
            <person name="Kyrpides N.C."/>
            <person name="Woyke T."/>
        </authorList>
    </citation>
    <scope>NUCLEOTIDE SEQUENCE</scope>
    <source>
        <strain evidence="1">GVMAG-M-3300025572-1</strain>
    </source>
</reference>
<organism evidence="1">
    <name type="scientific">viral metagenome</name>
    <dbReference type="NCBI Taxonomy" id="1070528"/>
    <lineage>
        <taxon>unclassified sequences</taxon>
        <taxon>metagenomes</taxon>
        <taxon>organismal metagenomes</taxon>
    </lineage>
</organism>
<accession>A0A6C0IYW1</accession>
<dbReference type="AlphaFoldDB" id="A0A6C0IYW1"/>